<name>A0A484MG16_9ASTE</name>
<evidence type="ECO:0000313" key="2">
    <source>
        <dbReference type="EMBL" id="VFQ87034.1"/>
    </source>
</evidence>
<dbReference type="Proteomes" id="UP000595140">
    <property type="component" value="Unassembled WGS sequence"/>
</dbReference>
<dbReference type="EMBL" id="OOIL02003333">
    <property type="protein sequence ID" value="VFQ87034.1"/>
    <property type="molecule type" value="Genomic_DNA"/>
</dbReference>
<keyword evidence="1" id="KW-0175">Coiled coil</keyword>
<organism evidence="2 3">
    <name type="scientific">Cuscuta campestris</name>
    <dbReference type="NCBI Taxonomy" id="132261"/>
    <lineage>
        <taxon>Eukaryota</taxon>
        <taxon>Viridiplantae</taxon>
        <taxon>Streptophyta</taxon>
        <taxon>Embryophyta</taxon>
        <taxon>Tracheophyta</taxon>
        <taxon>Spermatophyta</taxon>
        <taxon>Magnoliopsida</taxon>
        <taxon>eudicotyledons</taxon>
        <taxon>Gunneridae</taxon>
        <taxon>Pentapetalae</taxon>
        <taxon>asterids</taxon>
        <taxon>lamiids</taxon>
        <taxon>Solanales</taxon>
        <taxon>Convolvulaceae</taxon>
        <taxon>Cuscuteae</taxon>
        <taxon>Cuscuta</taxon>
        <taxon>Cuscuta subgen. Grammica</taxon>
        <taxon>Cuscuta sect. Cleistogrammica</taxon>
    </lineage>
</organism>
<gene>
    <name evidence="2" type="ORF">CCAM_LOCUS28810</name>
</gene>
<evidence type="ECO:0000256" key="1">
    <source>
        <dbReference type="SAM" id="Coils"/>
    </source>
</evidence>
<keyword evidence="3" id="KW-1185">Reference proteome</keyword>
<protein>
    <submittedName>
        <fullName evidence="2">Uncharacterized protein</fullName>
    </submittedName>
</protein>
<evidence type="ECO:0000313" key="3">
    <source>
        <dbReference type="Proteomes" id="UP000595140"/>
    </source>
</evidence>
<sequence length="109" mass="12236">MEAMMVAAWKDAKAARLAPEKMKEKLVEQAKAYWGLFAKHEGLLKCVKESDERAKRKIAELAKKAGQTGQLEEENAQLRAELEREYSDRAVHAVAWVGQDPEATQALPD</sequence>
<dbReference type="AlphaFoldDB" id="A0A484MG16"/>
<feature type="coiled-coil region" evidence="1">
    <location>
        <begin position="44"/>
        <end position="88"/>
    </location>
</feature>
<reference evidence="2 3" key="1">
    <citation type="submission" date="2018-04" db="EMBL/GenBank/DDBJ databases">
        <authorList>
            <person name="Vogel A."/>
        </authorList>
    </citation>
    <scope>NUCLEOTIDE SEQUENCE [LARGE SCALE GENOMIC DNA]</scope>
</reference>
<accession>A0A484MG16</accession>
<proteinExistence type="predicted"/>